<protein>
    <submittedName>
        <fullName evidence="1">Uncharacterized protein</fullName>
    </submittedName>
</protein>
<organism evidence="1 2">
    <name type="scientific">Mycolicibacter nonchromogenicus</name>
    <name type="common">Mycobacterium nonchromogenicum</name>
    <dbReference type="NCBI Taxonomy" id="1782"/>
    <lineage>
        <taxon>Bacteria</taxon>
        <taxon>Bacillati</taxon>
        <taxon>Actinomycetota</taxon>
        <taxon>Actinomycetes</taxon>
        <taxon>Mycobacteriales</taxon>
        <taxon>Mycobacteriaceae</taxon>
        <taxon>Mycolicibacter</taxon>
    </lineage>
</organism>
<keyword evidence="2" id="KW-1185">Reference proteome</keyword>
<comment type="caution">
    <text evidence="1">The sequence shown here is derived from an EMBL/GenBank/DDBJ whole genome shotgun (WGS) entry which is preliminary data.</text>
</comment>
<accession>A0A1X1ZL92</accession>
<dbReference type="Proteomes" id="UP000193108">
    <property type="component" value="Unassembled WGS sequence"/>
</dbReference>
<dbReference type="AlphaFoldDB" id="A0A1X1ZL92"/>
<evidence type="ECO:0000313" key="2">
    <source>
        <dbReference type="Proteomes" id="UP000193108"/>
    </source>
</evidence>
<reference evidence="1 2" key="1">
    <citation type="submission" date="2016-01" db="EMBL/GenBank/DDBJ databases">
        <title>The new phylogeny of the genus Mycobacterium.</title>
        <authorList>
            <person name="Tarcisio F."/>
            <person name="Conor M."/>
            <person name="Antonella G."/>
            <person name="Elisabetta G."/>
            <person name="Giulia F.S."/>
            <person name="Sara T."/>
            <person name="Anna F."/>
            <person name="Clotilde B."/>
            <person name="Roberto B."/>
            <person name="Veronica D.S."/>
            <person name="Fabio R."/>
            <person name="Monica P."/>
            <person name="Olivier J."/>
            <person name="Enrico T."/>
            <person name="Nicola S."/>
        </authorList>
    </citation>
    <scope>NUCLEOTIDE SEQUENCE [LARGE SCALE GENOMIC DNA]</scope>
    <source>
        <strain evidence="1 2">DSM 44164</strain>
    </source>
</reference>
<gene>
    <name evidence="1" type="ORF">AWC18_00320</name>
</gene>
<evidence type="ECO:0000313" key="1">
    <source>
        <dbReference type="EMBL" id="ORW24113.1"/>
    </source>
</evidence>
<dbReference type="EMBL" id="LQPI01000023">
    <property type="protein sequence ID" value="ORW24113.1"/>
    <property type="molecule type" value="Genomic_DNA"/>
</dbReference>
<sequence length="130" mass="13784">MTAHELPDEQVPDWLSRDSSPWFEEPAAAALAGLAAPTRRFVADVTALPGPPTRFLRPGSPTGDLILVRGTVGVQLDEEIEIVVVFGPTGAAEYGHRDPDRRFDHALGPVRDALAGQAGEGPTPSLPVDL</sequence>
<dbReference type="RefSeq" id="WP_064997181.1">
    <property type="nucleotide sequence ID" value="NZ_LQPI01000023.1"/>
</dbReference>
<name>A0A1X1ZL92_MYCNO</name>
<proteinExistence type="predicted"/>